<organism evidence="1 2">
    <name type="scientific">Fusarium solani subsp. cucurbitae</name>
    <name type="common">Neocosmosporum cucurbitae</name>
    <dbReference type="NCBI Taxonomy" id="2747967"/>
    <lineage>
        <taxon>Eukaryota</taxon>
        <taxon>Fungi</taxon>
        <taxon>Dikarya</taxon>
        <taxon>Ascomycota</taxon>
        <taxon>Pezizomycotina</taxon>
        <taxon>Sordariomycetes</taxon>
        <taxon>Hypocreomycetidae</taxon>
        <taxon>Hypocreales</taxon>
        <taxon>Nectriaceae</taxon>
        <taxon>Fusarium</taxon>
        <taxon>Fusarium solani species complex</taxon>
    </lineage>
</organism>
<accession>A0ACD3YYV8</accession>
<name>A0ACD3YYV8_FUSSC</name>
<evidence type="ECO:0000313" key="1">
    <source>
        <dbReference type="EMBL" id="UPK94178.1"/>
    </source>
</evidence>
<reference evidence="1" key="1">
    <citation type="submission" date="2021-11" db="EMBL/GenBank/DDBJ databases">
        <title>Fusarium solani-melongenae Genome sequencing and assembly.</title>
        <authorList>
            <person name="Xie S."/>
            <person name="Huang L."/>
            <person name="Zhang X."/>
        </authorList>
    </citation>
    <scope>NUCLEOTIDE SEQUENCE</scope>
    <source>
        <strain evidence="1">CRI 24-3</strain>
    </source>
</reference>
<gene>
    <name evidence="1" type="ORF">LCI18_005113</name>
</gene>
<evidence type="ECO:0000313" key="2">
    <source>
        <dbReference type="Proteomes" id="UP000830768"/>
    </source>
</evidence>
<dbReference type="EMBL" id="CP090033">
    <property type="protein sequence ID" value="UPK94178.1"/>
    <property type="molecule type" value="Genomic_DNA"/>
</dbReference>
<protein>
    <submittedName>
        <fullName evidence="1">Uncharacterized protein</fullName>
    </submittedName>
</protein>
<sequence length="476" mass="53081">MLVHIPVYLYPLLLPSSSRTPPLIMESPTLPTRHVVSHLDFSYSNLRIPRNHNPRVFWTTLPGVTRITQGRNNCHINFQVEQLPRRPWPLTIGNVPFTMHTIGEDDSRSHGRFLLFPSRHVRFGSPLVSICEEFDGREAALSDEEMRLITTELSRELSNCAPEVDLIEVIFASDAMFYIVLNNEANLTPIRPQLPGVIANCVAGYCLERHFDRPDWRDWKERETPACIPIRRGPVFGMISGTRTPTSAPSTAACTTSGILVKNAKDQHFLTVSAHGIGRGDPTAYFSLSTGQMQPIGRAVAQVPFTDVALIDLKRTNFHQQLFLDTGHVLPVRRLFGEDPSDQLDWNRMVRFRSPVANDLDGVIVAKSARPKINPFNLDEPFQCVVYHWAFTGQIEDAGDDDMAPRPAVGTSGAAVVDEKGICVGLFDHFISQGPWAGFSVILSASELVKAGYQLVGGEVSEEDLYTCAKTPRLRR</sequence>
<proteinExistence type="predicted"/>
<keyword evidence="2" id="KW-1185">Reference proteome</keyword>
<dbReference type="Proteomes" id="UP000830768">
    <property type="component" value="Chromosome 4"/>
</dbReference>